<evidence type="ECO:0000313" key="2">
    <source>
        <dbReference type="Proteomes" id="UP000622653"/>
    </source>
</evidence>
<dbReference type="RefSeq" id="WP_194562589.1">
    <property type="nucleotide sequence ID" value="NZ_JADKPV010000002.1"/>
</dbReference>
<reference evidence="1" key="1">
    <citation type="submission" date="2020-11" db="EMBL/GenBank/DDBJ databases">
        <title>Multidrug resistant novel bacterium Savagea serpentis sp. nov., isolated from the scats of a vine snake (Ahaetulla nasuta).</title>
        <authorList>
            <person name="Venkata Ramana V."/>
            <person name="Vikas Patil S."/>
            <person name="Yogita Lugani V."/>
        </authorList>
    </citation>
    <scope>NUCLEOTIDE SEQUENCE</scope>
    <source>
        <strain evidence="1">SN6</strain>
    </source>
</reference>
<gene>
    <name evidence="1" type="ORF">IRY55_07025</name>
</gene>
<accession>A0A8J7G2S4</accession>
<sequence length="265" mass="30996">MLDWKSLYYLHKRHRASSEQYVEWAIREMESGIDDENVVALACLDFIQPLNHFEVLEAFTYLLDAEVYEIPTEEEAAYAYVRYLFQQRTGQWKEDFDLLKRMIIIARDECLLLENELYPIEERVEEAVYGDNVEEWTEGEITTYLYEQLATLHAKLFLSPSLQVLMGEVVERVENNPTFTIVGTPFRLIISGAWHLRQGSEVMAGSGEYRFGEVKRALQNEIISHVDYDETTSLLTLQMGAYTLHIFQKLASHRGWEIHTLNLKK</sequence>
<dbReference type="Proteomes" id="UP000622653">
    <property type="component" value="Unassembled WGS sequence"/>
</dbReference>
<organism evidence="1 2">
    <name type="scientific">Savagea serpentis</name>
    <dbReference type="NCBI Taxonomy" id="2785297"/>
    <lineage>
        <taxon>Bacteria</taxon>
        <taxon>Bacillati</taxon>
        <taxon>Bacillota</taxon>
        <taxon>Bacilli</taxon>
        <taxon>Bacillales</taxon>
        <taxon>Caryophanaceae</taxon>
        <taxon>Savagea</taxon>
    </lineage>
</organism>
<proteinExistence type="predicted"/>
<protein>
    <submittedName>
        <fullName evidence="1">Uncharacterized protein</fullName>
    </submittedName>
</protein>
<name>A0A8J7G2S4_9BACL</name>
<dbReference type="AlphaFoldDB" id="A0A8J7G2S4"/>
<dbReference type="EMBL" id="JADKPV010000002">
    <property type="protein sequence ID" value="MBF4501115.1"/>
    <property type="molecule type" value="Genomic_DNA"/>
</dbReference>
<keyword evidence="2" id="KW-1185">Reference proteome</keyword>
<comment type="caution">
    <text evidence="1">The sequence shown here is derived from an EMBL/GenBank/DDBJ whole genome shotgun (WGS) entry which is preliminary data.</text>
</comment>
<evidence type="ECO:0000313" key="1">
    <source>
        <dbReference type="EMBL" id="MBF4501115.1"/>
    </source>
</evidence>